<dbReference type="CDD" id="cd18140">
    <property type="entry name" value="HLD_clamp_RFC"/>
    <property type="match status" value="1"/>
</dbReference>
<evidence type="ECO:0000256" key="3">
    <source>
        <dbReference type="ARBA" id="ARBA00020401"/>
    </source>
</evidence>
<dbReference type="SMART" id="SM00382">
    <property type="entry name" value="AAA"/>
    <property type="match status" value="1"/>
</dbReference>
<dbReference type="InterPro" id="IPR027417">
    <property type="entry name" value="P-loop_NTPase"/>
</dbReference>
<feature type="compositionally biased region" description="Basic and acidic residues" evidence="9">
    <location>
        <begin position="131"/>
        <end position="141"/>
    </location>
</feature>
<dbReference type="SUPFAM" id="SSF52113">
    <property type="entry name" value="BRCT domain"/>
    <property type="match status" value="1"/>
</dbReference>
<dbReference type="Gene3D" id="3.40.50.10190">
    <property type="entry name" value="BRCT domain"/>
    <property type="match status" value="1"/>
</dbReference>
<feature type="region of interest" description="Disordered" evidence="9">
    <location>
        <begin position="1"/>
        <end position="170"/>
    </location>
</feature>
<evidence type="ECO:0000256" key="7">
    <source>
        <dbReference type="ARBA" id="ARBA00023242"/>
    </source>
</evidence>
<dbReference type="SMART" id="SM00292">
    <property type="entry name" value="BRCT"/>
    <property type="match status" value="1"/>
</dbReference>
<dbReference type="EMBL" id="OU015568">
    <property type="protein sequence ID" value="CAG5086487.1"/>
    <property type="molecule type" value="Genomic_DNA"/>
</dbReference>
<accession>A0ABN7RUQ8</accession>
<feature type="compositionally biased region" description="Basic residues" evidence="9">
    <location>
        <begin position="885"/>
        <end position="910"/>
    </location>
</feature>
<sequence length="910" mass="100462">MDIRKWLNKGMTPEFKAEAKKNKKARKALDSSDEEPEKENPNPKAQAKAAKPAVEKVAVSPKDFFKKKNKAAENSKKRKASGEAELVDLTQAPTKKTKVSSPEVTKRKSTDNESQEVQKKESPKKNLPKPDLPKPVEKERSLPNVKALEIKKNASEESMETEAPKTPAEIRKANYLKFKAKQGAGGPRNPGSKEIPVGAENCLEGLTFVATGDGDSLGREELKSLIQRYGGKFTTSVSGKTSYVVVGEEPGQSKLNKAKEKGVKLVDEDFVLELIRSKPAKKSKYEIQAEEEAKQEAKKAKKATPKKHVSPKKEAKKEVKQEAKSAPSAPTSQPKDENANPAVMWVEKYKPADMKKIVGQNGNASCANKLLVWLKDWEKHQACPKGQRPKPKFSGAKGAIDPTGMTFRAALLSGPPGIGKTTTAHLVAKSLGFELIEFNASDTRNKKSLSSVVKGVITNSAVDQAFRTEAKKVVSGKYICIMDEVDGMAGNEDRGGIAELIGLIKISSIPIICICNDRMHPKMRSLANYVFDLRFMKPRVEQITGAMMSICFKEKFKIAPAAVQEIIRSCNQDIRQTINTLNMMAVNKKDDTKVEYDDAKSTADGAKKDLKIGPFDALPRIFRIDRSKPQPQIIEKQELFFQDYSLMPKMVFENYIKSKPASISHGENTKHLQLIAKSASALSYSELAERKIMSKQAWSLLPTVATFSTVIPGSLMGGGLTERIDFPRELGKISTTNKNARIADQLKMHTRLQSKCDRWQMVSTHGPTFRERLSQPLIRQTKGELGAGEGVEQVLQFMNDYSLTKDDMDNIFDLTQWVGKKEPLAGVESKVKAALTRAYNKSSAPVPFAVEMKVKKKKKTANVEGEEDEEESGEEDEEAIIAAMKKAKPAKKAAAKKAPAKKTAAKKTKK</sequence>
<dbReference type="InterPro" id="IPR003593">
    <property type="entry name" value="AAA+_ATPase"/>
</dbReference>
<dbReference type="Pfam" id="PF25361">
    <property type="entry name" value="AAA_lid_RFC1"/>
    <property type="match status" value="1"/>
</dbReference>
<evidence type="ECO:0000313" key="11">
    <source>
        <dbReference type="EMBL" id="CAG5086487.1"/>
    </source>
</evidence>
<evidence type="ECO:0000259" key="10">
    <source>
        <dbReference type="PROSITE" id="PS50172"/>
    </source>
</evidence>
<keyword evidence="12" id="KW-1185">Reference proteome</keyword>
<gene>
    <name evidence="11" type="ORF">OKIOD_LOCUS2785</name>
</gene>
<name>A0ABN7RUQ8_OIKDI</name>
<feature type="compositionally biased region" description="Acidic residues" evidence="9">
    <location>
        <begin position="864"/>
        <end position="879"/>
    </location>
</feature>
<feature type="region of interest" description="Disordered" evidence="9">
    <location>
        <begin position="855"/>
        <end position="910"/>
    </location>
</feature>
<evidence type="ECO:0000256" key="9">
    <source>
        <dbReference type="SAM" id="MobiDB-lite"/>
    </source>
</evidence>
<evidence type="ECO:0000256" key="8">
    <source>
        <dbReference type="PIRNR" id="PIRNR036578"/>
    </source>
</evidence>
<dbReference type="InterPro" id="IPR013725">
    <property type="entry name" value="DNA_replication_fac_RFC1_C"/>
</dbReference>
<evidence type="ECO:0000256" key="1">
    <source>
        <dbReference type="ARBA" id="ARBA00004123"/>
    </source>
</evidence>
<evidence type="ECO:0000256" key="2">
    <source>
        <dbReference type="ARBA" id="ARBA00006116"/>
    </source>
</evidence>
<dbReference type="CDD" id="cd00009">
    <property type="entry name" value="AAA"/>
    <property type="match status" value="1"/>
</dbReference>
<dbReference type="InterPro" id="IPR003959">
    <property type="entry name" value="ATPase_AAA_core"/>
</dbReference>
<dbReference type="Proteomes" id="UP001158576">
    <property type="component" value="Chromosome PAR"/>
</dbReference>
<evidence type="ECO:0000256" key="5">
    <source>
        <dbReference type="ARBA" id="ARBA00022741"/>
    </source>
</evidence>
<reference evidence="11 12" key="1">
    <citation type="submission" date="2021-04" db="EMBL/GenBank/DDBJ databases">
        <authorList>
            <person name="Bliznina A."/>
        </authorList>
    </citation>
    <scope>NUCLEOTIDE SEQUENCE [LARGE SCALE GENOMIC DNA]</scope>
</reference>
<keyword evidence="4 8" id="KW-0235">DNA replication</keyword>
<dbReference type="Pfam" id="PF00004">
    <property type="entry name" value="AAA"/>
    <property type="match status" value="1"/>
</dbReference>
<evidence type="ECO:0000256" key="6">
    <source>
        <dbReference type="ARBA" id="ARBA00022840"/>
    </source>
</evidence>
<dbReference type="Gene3D" id="3.40.50.300">
    <property type="entry name" value="P-loop containing nucleotide triphosphate hydrolases"/>
    <property type="match status" value="1"/>
</dbReference>
<organism evidence="11 12">
    <name type="scientific">Oikopleura dioica</name>
    <name type="common">Tunicate</name>
    <dbReference type="NCBI Taxonomy" id="34765"/>
    <lineage>
        <taxon>Eukaryota</taxon>
        <taxon>Metazoa</taxon>
        <taxon>Chordata</taxon>
        <taxon>Tunicata</taxon>
        <taxon>Appendicularia</taxon>
        <taxon>Copelata</taxon>
        <taxon>Oikopleuridae</taxon>
        <taxon>Oikopleura</taxon>
    </lineage>
</organism>
<feature type="compositionally biased region" description="Basic and acidic residues" evidence="9">
    <location>
        <begin position="104"/>
        <end position="124"/>
    </location>
</feature>
<keyword evidence="6 8" id="KW-0067">ATP-binding</keyword>
<keyword evidence="5 8" id="KW-0547">Nucleotide-binding</keyword>
<dbReference type="InterPro" id="IPR008921">
    <property type="entry name" value="DNA_pol3_clamp-load_cplx_C"/>
</dbReference>
<dbReference type="InterPro" id="IPR012178">
    <property type="entry name" value="RFC1"/>
</dbReference>
<dbReference type="PANTHER" id="PTHR23389">
    <property type="entry name" value="CHROMOSOME TRANSMISSION FIDELITY FACTOR 18"/>
    <property type="match status" value="1"/>
</dbReference>
<dbReference type="Pfam" id="PF08519">
    <property type="entry name" value="RFC1"/>
    <property type="match status" value="1"/>
</dbReference>
<feature type="compositionally biased region" description="Basic residues" evidence="9">
    <location>
        <begin position="299"/>
        <end position="310"/>
    </location>
</feature>
<dbReference type="Gene3D" id="1.10.8.60">
    <property type="match status" value="1"/>
</dbReference>
<comment type="similarity">
    <text evidence="2 8">Belongs to the activator 1 large subunit family.</text>
</comment>
<dbReference type="CDD" id="cd17752">
    <property type="entry name" value="BRCT_RFC1"/>
    <property type="match status" value="1"/>
</dbReference>
<dbReference type="InterPro" id="IPR001357">
    <property type="entry name" value="BRCT_dom"/>
</dbReference>
<dbReference type="PROSITE" id="PS50172">
    <property type="entry name" value="BRCT"/>
    <property type="match status" value="1"/>
</dbReference>
<feature type="compositionally biased region" description="Basic and acidic residues" evidence="9">
    <location>
        <begin position="311"/>
        <end position="323"/>
    </location>
</feature>
<dbReference type="InterPro" id="IPR047854">
    <property type="entry name" value="RFC_lid"/>
</dbReference>
<evidence type="ECO:0000313" key="12">
    <source>
        <dbReference type="Proteomes" id="UP001158576"/>
    </source>
</evidence>
<feature type="compositionally biased region" description="Basic and acidic residues" evidence="9">
    <location>
        <begin position="63"/>
        <end position="75"/>
    </location>
</feature>
<proteinExistence type="inferred from homology"/>
<feature type="region of interest" description="Disordered" evidence="9">
    <location>
        <begin position="296"/>
        <end position="340"/>
    </location>
</feature>
<dbReference type="PIRSF" id="PIRSF036578">
    <property type="entry name" value="RFC1"/>
    <property type="match status" value="1"/>
</dbReference>
<dbReference type="PANTHER" id="PTHR23389:SF6">
    <property type="entry name" value="REPLICATION FACTOR C SUBUNIT 1"/>
    <property type="match status" value="1"/>
</dbReference>
<evidence type="ECO:0000256" key="4">
    <source>
        <dbReference type="ARBA" id="ARBA00022705"/>
    </source>
</evidence>
<dbReference type="Gene3D" id="1.20.272.10">
    <property type="match status" value="1"/>
</dbReference>
<dbReference type="SUPFAM" id="SSF48019">
    <property type="entry name" value="post-AAA+ oligomerization domain-like"/>
    <property type="match status" value="1"/>
</dbReference>
<comment type="subcellular location">
    <subcellularLocation>
        <location evidence="1 8">Nucleus</location>
    </subcellularLocation>
</comment>
<dbReference type="InterPro" id="IPR036420">
    <property type="entry name" value="BRCT_dom_sf"/>
</dbReference>
<feature type="compositionally biased region" description="Polar residues" evidence="9">
    <location>
        <begin position="91"/>
        <end position="103"/>
    </location>
</feature>
<dbReference type="Pfam" id="PF00533">
    <property type="entry name" value="BRCT"/>
    <property type="match status" value="1"/>
</dbReference>
<protein>
    <recommendedName>
        <fullName evidence="3 8">Replication factor C subunit 1</fullName>
    </recommendedName>
</protein>
<feature type="domain" description="BRCT" evidence="10">
    <location>
        <begin position="198"/>
        <end position="278"/>
    </location>
</feature>
<feature type="compositionally biased region" description="Low complexity" evidence="9">
    <location>
        <begin position="42"/>
        <end position="62"/>
    </location>
</feature>
<keyword evidence="7 8" id="KW-0539">Nucleus</keyword>
<dbReference type="SUPFAM" id="SSF52540">
    <property type="entry name" value="P-loop containing nucleoside triphosphate hydrolases"/>
    <property type="match status" value="1"/>
</dbReference>